<dbReference type="Proteomes" id="UP000325577">
    <property type="component" value="Linkage Group LG10"/>
</dbReference>
<evidence type="ECO:0000256" key="1">
    <source>
        <dbReference type="ARBA" id="ARBA00006974"/>
    </source>
</evidence>
<sequence length="222" mass="25157">MTRHTVIGITLSYGDNVTSTSSLGEPTTGQIDESDPYMHWYRVITRRLIGPPFYKPSGFQPMASIRELLKDTMARIYQLSLNIDQGVTFPRDLKDTIRKIRNMSSTCLEVVYEKRRLRANPLIIMGIRIPGVLNAKQIIRRSLLTAGASNVIDVPKGYLAVYVGESQKRRFLVPISYLNQPLFQELLHMAEEEYGFDHPMGGLAIPCTEDTFLDFTSRLSAL</sequence>
<dbReference type="InterPro" id="IPR003676">
    <property type="entry name" value="SAUR_fam"/>
</dbReference>
<evidence type="ECO:0000313" key="3">
    <source>
        <dbReference type="Proteomes" id="UP000325577"/>
    </source>
</evidence>
<gene>
    <name evidence="2" type="ORF">F0562_020494</name>
</gene>
<protein>
    <submittedName>
        <fullName evidence="2">Uncharacterized protein</fullName>
    </submittedName>
</protein>
<dbReference type="AlphaFoldDB" id="A0A5J5BSU9"/>
<proteinExistence type="inferred from homology"/>
<organism evidence="2 3">
    <name type="scientific">Nyssa sinensis</name>
    <dbReference type="NCBI Taxonomy" id="561372"/>
    <lineage>
        <taxon>Eukaryota</taxon>
        <taxon>Viridiplantae</taxon>
        <taxon>Streptophyta</taxon>
        <taxon>Embryophyta</taxon>
        <taxon>Tracheophyta</taxon>
        <taxon>Spermatophyta</taxon>
        <taxon>Magnoliopsida</taxon>
        <taxon>eudicotyledons</taxon>
        <taxon>Gunneridae</taxon>
        <taxon>Pentapetalae</taxon>
        <taxon>asterids</taxon>
        <taxon>Cornales</taxon>
        <taxon>Nyssaceae</taxon>
        <taxon>Nyssa</taxon>
    </lineage>
</organism>
<reference evidence="2 3" key="1">
    <citation type="submission" date="2019-09" db="EMBL/GenBank/DDBJ databases">
        <title>A chromosome-level genome assembly of the Chinese tupelo Nyssa sinensis.</title>
        <authorList>
            <person name="Yang X."/>
            <person name="Kang M."/>
            <person name="Yang Y."/>
            <person name="Xiong H."/>
            <person name="Wang M."/>
            <person name="Zhang Z."/>
            <person name="Wang Z."/>
            <person name="Wu H."/>
            <person name="Ma T."/>
            <person name="Liu J."/>
            <person name="Xi Z."/>
        </authorList>
    </citation>
    <scope>NUCLEOTIDE SEQUENCE [LARGE SCALE GENOMIC DNA]</scope>
    <source>
        <strain evidence="2">J267</strain>
        <tissue evidence="2">Leaf</tissue>
    </source>
</reference>
<keyword evidence="3" id="KW-1185">Reference proteome</keyword>
<dbReference type="OrthoDB" id="625231at2759"/>
<evidence type="ECO:0000313" key="2">
    <source>
        <dbReference type="EMBL" id="KAA8546055.1"/>
    </source>
</evidence>
<accession>A0A5J5BSU9</accession>
<dbReference type="Pfam" id="PF02519">
    <property type="entry name" value="Auxin_inducible"/>
    <property type="match status" value="1"/>
</dbReference>
<comment type="similarity">
    <text evidence="1">Belongs to the ARG7 family.</text>
</comment>
<dbReference type="PANTHER" id="PTHR31929">
    <property type="entry name" value="SAUR-LIKE AUXIN-RESPONSIVE PROTEIN FAMILY-RELATED"/>
    <property type="match status" value="1"/>
</dbReference>
<dbReference type="GO" id="GO:0009733">
    <property type="term" value="P:response to auxin"/>
    <property type="evidence" value="ECO:0007669"/>
    <property type="project" value="InterPro"/>
</dbReference>
<dbReference type="EMBL" id="CM018033">
    <property type="protein sequence ID" value="KAA8546055.1"/>
    <property type="molecule type" value="Genomic_DNA"/>
</dbReference>
<name>A0A5J5BSU9_9ASTE</name>